<dbReference type="Pfam" id="PF00170">
    <property type="entry name" value="bZIP_1"/>
    <property type="match status" value="1"/>
</dbReference>
<feature type="compositionally biased region" description="Low complexity" evidence="8">
    <location>
        <begin position="469"/>
        <end position="492"/>
    </location>
</feature>
<evidence type="ECO:0000313" key="10">
    <source>
        <dbReference type="EMBL" id="EWM25726.1"/>
    </source>
</evidence>
<comment type="subcellular location">
    <subcellularLocation>
        <location evidence="1">Nucleus</location>
    </subcellularLocation>
</comment>
<sequence length="756" mass="80304">MTTDGALDEQSYLMAMKEEIESALDAAPGGNNDINTPGDKLSPPALQDCDIAISKTKPQTAAVGIDLLMRNSAQDIHPDPVSNSKGFEDRISGRTDDCAGGIHSNTSSSSSAPPSEASTSVSAWVGQEDSTGSSTSSSRQGGEDHGSSNVTASTTSIGASTTSSQAAERRRARARKMGLLQNRGEMLLSSSQRHLQEHPYQIKEDDGDREGLAGLACDSPPGSCSSSVTGMVTSRMRRDAEDMAAAVALTKKQLRMIRNRESAALSRKRKRDQVEALELEVEALKDKNRQLKQRLARYEGVDTLESARDAGGDIVRGTGATPAGLTWQQQQEQRIMEAQQQAGAADSQDPNPFLEESDLDGFYQPLAGMLGFDPSSLNISLPSSLPPSSARQSRPTPSSGAPPQTEAGRIGGSKGPGDQSGGRKGPFTAESPTPTYARLSASEIGFAQRPQLSMVSSPAQSQEPEQRLRGQQLQQQHQLALEQQRQQQQQVQKTSIWEPAALMPLMDSTSDFYFGEGVEGVKFGSEQGVQGASAPGLVSKEQNKDPVEEEAEYSRLPEQGMDASDPGFARGRGQRKSPPDQIATGPASTSSLEGDRRPRQCTSKTDRKRGRATATAGRDGNADGGARQASRTRPGSSEVEHLDSEVWEFPEYAPVETGGSLSLGRGGEGGRGEGGSLISMRLGMVRPGAGGAAYPQELPLERDGTEAGALERGPEEGAGVRRRGENLRVWEREGGGREEGAEGASLGPSWSTQSPW</sequence>
<dbReference type="AlphaFoldDB" id="W7TYK2"/>
<proteinExistence type="inferred from homology"/>
<dbReference type="Gene3D" id="1.20.5.170">
    <property type="match status" value="1"/>
</dbReference>
<evidence type="ECO:0000256" key="2">
    <source>
        <dbReference type="ARBA" id="ARBA00007163"/>
    </source>
</evidence>
<name>W7TYK2_9STRA</name>
<evidence type="ECO:0000256" key="7">
    <source>
        <dbReference type="SAM" id="Coils"/>
    </source>
</evidence>
<keyword evidence="3" id="KW-0805">Transcription regulation</keyword>
<dbReference type="PANTHER" id="PTHR46714:SF6">
    <property type="entry name" value="TRANSCRIPTIONAL ACTIVATOR HAC1"/>
    <property type="match status" value="1"/>
</dbReference>
<feature type="compositionally biased region" description="Basic and acidic residues" evidence="8">
    <location>
        <begin position="86"/>
        <end position="97"/>
    </location>
</feature>
<keyword evidence="7" id="KW-0175">Coiled coil</keyword>
<dbReference type="GO" id="GO:0005634">
    <property type="term" value="C:nucleus"/>
    <property type="evidence" value="ECO:0007669"/>
    <property type="project" value="UniProtKB-SubCell"/>
</dbReference>
<dbReference type="InterPro" id="IPR004827">
    <property type="entry name" value="bZIP"/>
</dbReference>
<dbReference type="PROSITE" id="PS50217">
    <property type="entry name" value="BZIP"/>
    <property type="match status" value="1"/>
</dbReference>
<dbReference type="SMART" id="SM00338">
    <property type="entry name" value="BRLZ"/>
    <property type="match status" value="1"/>
</dbReference>
<feature type="region of interest" description="Disordered" evidence="8">
    <location>
        <begin position="204"/>
        <end position="231"/>
    </location>
</feature>
<dbReference type="GO" id="GO:0045944">
    <property type="term" value="P:positive regulation of transcription by RNA polymerase II"/>
    <property type="evidence" value="ECO:0007669"/>
    <property type="project" value="InterPro"/>
</dbReference>
<feature type="compositionally biased region" description="Gly residues" evidence="8">
    <location>
        <begin position="409"/>
        <end position="424"/>
    </location>
</feature>
<reference evidence="10 11" key="1">
    <citation type="journal article" date="2014" name="Mol. Plant">
        <title>Chromosome Scale Genome Assembly and Transcriptome Profiling of Nannochloropsis gaditana in Nitrogen Depletion.</title>
        <authorList>
            <person name="Corteggiani Carpinelli E."/>
            <person name="Telatin A."/>
            <person name="Vitulo N."/>
            <person name="Forcato C."/>
            <person name="D'Angelo M."/>
            <person name="Schiavon R."/>
            <person name="Vezzi A."/>
            <person name="Giacometti G.M."/>
            <person name="Morosinotto T."/>
            <person name="Valle G."/>
        </authorList>
    </citation>
    <scope>NUCLEOTIDE SEQUENCE [LARGE SCALE GENOMIC DNA]</scope>
    <source>
        <strain evidence="10 11">B-31</strain>
    </source>
</reference>
<feature type="region of interest" description="Disordered" evidence="8">
    <location>
        <begin position="525"/>
        <end position="677"/>
    </location>
</feature>
<keyword evidence="5" id="KW-0804">Transcription</keyword>
<gene>
    <name evidence="10" type="ORF">Naga_100087g2</name>
</gene>
<feature type="region of interest" description="Disordered" evidence="8">
    <location>
        <begin position="23"/>
        <end position="46"/>
    </location>
</feature>
<feature type="compositionally biased region" description="Polar residues" evidence="8">
    <location>
        <begin position="450"/>
        <end position="461"/>
    </location>
</feature>
<dbReference type="EMBL" id="AZIL01000835">
    <property type="protein sequence ID" value="EWM25726.1"/>
    <property type="molecule type" value="Genomic_DNA"/>
</dbReference>
<feature type="compositionally biased region" description="Low complexity" evidence="8">
    <location>
        <begin position="151"/>
        <end position="166"/>
    </location>
</feature>
<feature type="domain" description="BZIP" evidence="9">
    <location>
        <begin position="249"/>
        <end position="299"/>
    </location>
</feature>
<evidence type="ECO:0000256" key="6">
    <source>
        <dbReference type="ARBA" id="ARBA00023242"/>
    </source>
</evidence>
<feature type="region of interest" description="Disordered" evidence="8">
    <location>
        <begin position="309"/>
        <end position="493"/>
    </location>
</feature>
<feature type="compositionally biased region" description="Low complexity" evidence="8">
    <location>
        <begin position="328"/>
        <end position="349"/>
    </location>
</feature>
<dbReference type="SUPFAM" id="SSF57959">
    <property type="entry name" value="Leucine zipper domain"/>
    <property type="match status" value="1"/>
</dbReference>
<dbReference type="OrthoDB" id="196261at2759"/>
<comment type="similarity">
    <text evidence="2">Belongs to the bZIP family.</text>
</comment>
<feature type="region of interest" description="Disordered" evidence="8">
    <location>
        <begin position="689"/>
        <end position="756"/>
    </location>
</feature>
<feature type="coiled-coil region" evidence="7">
    <location>
        <begin position="260"/>
        <end position="301"/>
    </location>
</feature>
<evidence type="ECO:0000256" key="1">
    <source>
        <dbReference type="ARBA" id="ARBA00004123"/>
    </source>
</evidence>
<feature type="compositionally biased region" description="Basic and acidic residues" evidence="8">
    <location>
        <begin position="712"/>
        <end position="740"/>
    </location>
</feature>
<protein>
    <submittedName>
        <fullName evidence="10">Activating transcription factor 6</fullName>
    </submittedName>
</protein>
<dbReference type="InterPro" id="IPR046347">
    <property type="entry name" value="bZIP_sf"/>
</dbReference>
<dbReference type="PANTHER" id="PTHR46714">
    <property type="entry name" value="TRANSCRIPTIONAL ACTIVATOR HAC1"/>
    <property type="match status" value="1"/>
</dbReference>
<feature type="compositionally biased region" description="Low complexity" evidence="8">
    <location>
        <begin position="612"/>
        <end position="627"/>
    </location>
</feature>
<dbReference type="InterPro" id="IPR044280">
    <property type="entry name" value="Hac1/HY5"/>
</dbReference>
<keyword evidence="11" id="KW-1185">Reference proteome</keyword>
<evidence type="ECO:0000256" key="8">
    <source>
        <dbReference type="SAM" id="MobiDB-lite"/>
    </source>
</evidence>
<evidence type="ECO:0000256" key="4">
    <source>
        <dbReference type="ARBA" id="ARBA00023125"/>
    </source>
</evidence>
<dbReference type="GO" id="GO:0000981">
    <property type="term" value="F:DNA-binding transcription factor activity, RNA polymerase II-specific"/>
    <property type="evidence" value="ECO:0007669"/>
    <property type="project" value="InterPro"/>
</dbReference>
<accession>W7TYK2</accession>
<dbReference type="GO" id="GO:0003677">
    <property type="term" value="F:DNA binding"/>
    <property type="evidence" value="ECO:0007669"/>
    <property type="project" value="UniProtKB-KW"/>
</dbReference>
<keyword evidence="4" id="KW-0238">DNA-binding</keyword>
<feature type="region of interest" description="Disordered" evidence="8">
    <location>
        <begin position="74"/>
        <end position="173"/>
    </location>
</feature>
<feature type="compositionally biased region" description="Polar residues" evidence="8">
    <location>
        <begin position="390"/>
        <end position="402"/>
    </location>
</feature>
<feature type="compositionally biased region" description="Polar residues" evidence="8">
    <location>
        <begin position="222"/>
        <end position="231"/>
    </location>
</feature>
<keyword evidence="6" id="KW-0539">Nucleus</keyword>
<dbReference type="Proteomes" id="UP000019335">
    <property type="component" value="Chromosome 10"/>
</dbReference>
<feature type="compositionally biased region" description="Gly residues" evidence="8">
    <location>
        <begin position="664"/>
        <end position="675"/>
    </location>
</feature>
<feature type="compositionally biased region" description="Low complexity" evidence="8">
    <location>
        <begin position="104"/>
        <end position="140"/>
    </location>
</feature>
<comment type="caution">
    <text evidence="10">The sequence shown here is derived from an EMBL/GenBank/DDBJ whole genome shotgun (WGS) entry which is preliminary data.</text>
</comment>
<organism evidence="10 11">
    <name type="scientific">Nannochloropsis gaditana</name>
    <dbReference type="NCBI Taxonomy" id="72520"/>
    <lineage>
        <taxon>Eukaryota</taxon>
        <taxon>Sar</taxon>
        <taxon>Stramenopiles</taxon>
        <taxon>Ochrophyta</taxon>
        <taxon>Eustigmatophyceae</taxon>
        <taxon>Eustigmatales</taxon>
        <taxon>Monodopsidaceae</taxon>
        <taxon>Nannochloropsis</taxon>
    </lineage>
</organism>
<evidence type="ECO:0000256" key="5">
    <source>
        <dbReference type="ARBA" id="ARBA00023163"/>
    </source>
</evidence>
<evidence type="ECO:0000313" key="11">
    <source>
        <dbReference type="Proteomes" id="UP000019335"/>
    </source>
</evidence>
<evidence type="ECO:0000256" key="3">
    <source>
        <dbReference type="ARBA" id="ARBA00023015"/>
    </source>
</evidence>
<feature type="compositionally biased region" description="Low complexity" evidence="8">
    <location>
        <begin position="374"/>
        <end position="389"/>
    </location>
</feature>
<dbReference type="CDD" id="cd14812">
    <property type="entry name" value="bZIP_u3"/>
    <property type="match status" value="1"/>
</dbReference>
<evidence type="ECO:0000259" key="9">
    <source>
        <dbReference type="PROSITE" id="PS50217"/>
    </source>
</evidence>